<name>Q1MQ04_LAWIP</name>
<dbReference type="AlphaFoldDB" id="Q1MQ04"/>
<dbReference type="SMART" id="SM00382">
    <property type="entry name" value="AAA"/>
    <property type="match status" value="1"/>
</dbReference>
<dbReference type="GO" id="GO:0015421">
    <property type="term" value="F:ABC-type oligopeptide transporter activity"/>
    <property type="evidence" value="ECO:0007669"/>
    <property type="project" value="TreeGrafter"/>
</dbReference>
<dbReference type="Pfam" id="PF00005">
    <property type="entry name" value="ABC_tran"/>
    <property type="match status" value="1"/>
</dbReference>
<evidence type="ECO:0000256" key="5">
    <source>
        <dbReference type="ARBA" id="ARBA00022989"/>
    </source>
</evidence>
<evidence type="ECO:0000256" key="4">
    <source>
        <dbReference type="ARBA" id="ARBA00022840"/>
    </source>
</evidence>
<dbReference type="Gene3D" id="1.20.1560.10">
    <property type="entry name" value="ABC transporter type 1, transmembrane domain"/>
    <property type="match status" value="1"/>
</dbReference>
<dbReference type="InterPro" id="IPR039421">
    <property type="entry name" value="Type_1_exporter"/>
</dbReference>
<keyword evidence="2 7" id="KW-0812">Transmembrane</keyword>
<dbReference type="FunFam" id="3.40.50.300:FF:000218">
    <property type="entry name" value="Multidrug ABC transporter ATP-binding protein"/>
    <property type="match status" value="1"/>
</dbReference>
<evidence type="ECO:0000256" key="2">
    <source>
        <dbReference type="ARBA" id="ARBA00022692"/>
    </source>
</evidence>
<evidence type="ECO:0000256" key="6">
    <source>
        <dbReference type="ARBA" id="ARBA00023136"/>
    </source>
</evidence>
<dbReference type="InterPro" id="IPR036640">
    <property type="entry name" value="ABC1_TM_sf"/>
</dbReference>
<dbReference type="PANTHER" id="PTHR43394">
    <property type="entry name" value="ATP-DEPENDENT PERMEASE MDL1, MITOCHONDRIAL"/>
    <property type="match status" value="1"/>
</dbReference>
<evidence type="ECO:0000256" key="1">
    <source>
        <dbReference type="ARBA" id="ARBA00004651"/>
    </source>
</evidence>
<dbReference type="OrthoDB" id="9760168at2"/>
<dbReference type="GO" id="GO:0016887">
    <property type="term" value="F:ATP hydrolysis activity"/>
    <property type="evidence" value="ECO:0007669"/>
    <property type="project" value="InterPro"/>
</dbReference>
<dbReference type="GO" id="GO:0005886">
    <property type="term" value="C:plasma membrane"/>
    <property type="evidence" value="ECO:0007669"/>
    <property type="project" value="UniProtKB-SubCell"/>
</dbReference>
<organism evidence="10 11">
    <name type="scientific">Lawsonia intracellularis (strain PHE/MN1-00)</name>
    <dbReference type="NCBI Taxonomy" id="363253"/>
    <lineage>
        <taxon>Bacteria</taxon>
        <taxon>Pseudomonadati</taxon>
        <taxon>Thermodesulfobacteriota</taxon>
        <taxon>Desulfovibrionia</taxon>
        <taxon>Desulfovibrionales</taxon>
        <taxon>Desulfovibrionaceae</taxon>
        <taxon>Lawsonia</taxon>
    </lineage>
</organism>
<feature type="transmembrane region" description="Helical" evidence="7">
    <location>
        <begin position="33"/>
        <end position="56"/>
    </location>
</feature>
<dbReference type="InterPro" id="IPR003439">
    <property type="entry name" value="ABC_transporter-like_ATP-bd"/>
</dbReference>
<keyword evidence="6 7" id="KW-0472">Membrane</keyword>
<proteinExistence type="predicted"/>
<evidence type="ECO:0000256" key="7">
    <source>
        <dbReference type="SAM" id="Phobius"/>
    </source>
</evidence>
<evidence type="ECO:0000259" key="9">
    <source>
        <dbReference type="PROSITE" id="PS50929"/>
    </source>
</evidence>
<dbReference type="PROSITE" id="PS50929">
    <property type="entry name" value="ABC_TM1F"/>
    <property type="match status" value="1"/>
</dbReference>
<evidence type="ECO:0000256" key="3">
    <source>
        <dbReference type="ARBA" id="ARBA00022741"/>
    </source>
</evidence>
<keyword evidence="11" id="KW-1185">Reference proteome</keyword>
<dbReference type="InterPro" id="IPR003593">
    <property type="entry name" value="AAA+_ATPase"/>
</dbReference>
<dbReference type="InterPro" id="IPR027417">
    <property type="entry name" value="P-loop_NTPase"/>
</dbReference>
<dbReference type="SUPFAM" id="SSF90123">
    <property type="entry name" value="ABC transporter transmembrane region"/>
    <property type="match status" value="1"/>
</dbReference>
<accession>Q1MQ04</accession>
<feature type="domain" description="ABC transporter" evidence="8">
    <location>
        <begin position="351"/>
        <end position="589"/>
    </location>
</feature>
<dbReference type="Proteomes" id="UP000002430">
    <property type="component" value="Chromosome"/>
</dbReference>
<feature type="transmembrane region" description="Helical" evidence="7">
    <location>
        <begin position="257"/>
        <end position="276"/>
    </location>
</feature>
<dbReference type="Pfam" id="PF00664">
    <property type="entry name" value="ABC_membrane"/>
    <property type="match status" value="1"/>
</dbReference>
<feature type="transmembrane region" description="Helical" evidence="7">
    <location>
        <begin position="149"/>
        <end position="168"/>
    </location>
</feature>
<dbReference type="PROSITE" id="PS00211">
    <property type="entry name" value="ABC_TRANSPORTER_1"/>
    <property type="match status" value="1"/>
</dbReference>
<feature type="domain" description="ABC transmembrane type-1" evidence="9">
    <location>
        <begin position="36"/>
        <end position="317"/>
    </location>
</feature>
<gene>
    <name evidence="10" type="ordered locus">LI0869</name>
</gene>
<protein>
    <submittedName>
        <fullName evidence="10">ABC-type multidrug transport system, ATPase and permease components</fullName>
    </submittedName>
</protein>
<feature type="transmembrane region" description="Helical" evidence="7">
    <location>
        <begin position="71"/>
        <end position="89"/>
    </location>
</feature>
<dbReference type="PANTHER" id="PTHR43394:SF1">
    <property type="entry name" value="ATP-BINDING CASSETTE SUB-FAMILY B MEMBER 10, MITOCHONDRIAL"/>
    <property type="match status" value="1"/>
</dbReference>
<dbReference type="Gene3D" id="3.40.50.300">
    <property type="entry name" value="P-loop containing nucleotide triphosphate hydrolases"/>
    <property type="match status" value="1"/>
</dbReference>
<dbReference type="SUPFAM" id="SSF52540">
    <property type="entry name" value="P-loop containing nucleoside triphosphate hydrolases"/>
    <property type="match status" value="1"/>
</dbReference>
<dbReference type="RefSeq" id="WP_011526952.1">
    <property type="nucleotide sequence ID" value="NC_008011.1"/>
</dbReference>
<reference evidence="10 11" key="1">
    <citation type="submission" date="2005-11" db="EMBL/GenBank/DDBJ databases">
        <title>The complete genome sequence of Lawsonia intracellularis: the causative agent of proliferative enteropathy.</title>
        <authorList>
            <person name="Kaur K."/>
            <person name="Zhang Q."/>
            <person name="Beckler D."/>
            <person name="Munir S."/>
            <person name="Li L."/>
            <person name="Kinsley K."/>
            <person name="Herron L."/>
            <person name="Peterson A."/>
            <person name="May B."/>
            <person name="Singh S."/>
            <person name="Gebhart C."/>
            <person name="Kapur V."/>
        </authorList>
    </citation>
    <scope>NUCLEOTIDE SEQUENCE [LARGE SCALE GENOMIC DNA]</scope>
    <source>
        <strain evidence="10 11">PHE/MN1-00</strain>
    </source>
</reference>
<keyword evidence="3" id="KW-0547">Nucleotide-binding</keyword>
<sequence>MIKKLFPFFFLKNQNQEKQTIIRVLQYFYPYKWAVITAFIASGIVSLSTAGIAWLIKPALDDIFIRKDVEAIVYIPIIFIILTLLKGIGRYVQNWCMSYSSFGVLEKLRQELFHKIIRLPLSFYETSQTGSLMSYVINDVGMIRQSLPAIIQAVRQFLTIGGLLYVVFTQNFSLACWALIVLPIAAFPFVMFSVALRRYGRRSAEIIAKTSSLLQELLSGIRTIKAFATEKEEIERFDIENSYISKLSLRQSTISELSSPVMELIGSIGVAIAIWYGGTEVLEDKMTPGTFFSFVAALIMLYEPVKALSNANMSLQNALAGAERIFSILDDSKLHIETGGSVLCGKEFYELTFDHVTLRYDSVSEPALNDVSLTVRTGEKIALVGPSGAGKSTFVSLIPRFYNPQAGSIFFNGRLLTEYDLVSLRQAMAIVSQEPFLFNMSIRDNIAYGQPLEVRDNIIKIQAAAVAAFADEFIDLLPDGYNTKVGERGVKLSGGQKQRITIARALLKDPSLLILDEATSSLDSESERMVQGALENLMRNRTSLIIAHRLSTILESDRIIVFEDGKIVSSGKHKELLGSCELYTRLYMMQFRTGEFQDAPIEKGC</sequence>
<dbReference type="InterPro" id="IPR011527">
    <property type="entry name" value="ABC1_TM_dom"/>
</dbReference>
<dbReference type="PROSITE" id="PS50893">
    <property type="entry name" value="ABC_TRANSPORTER_2"/>
    <property type="match status" value="1"/>
</dbReference>
<dbReference type="GO" id="GO:0005524">
    <property type="term" value="F:ATP binding"/>
    <property type="evidence" value="ECO:0007669"/>
    <property type="project" value="UniProtKB-KW"/>
</dbReference>
<evidence type="ECO:0000313" key="10">
    <source>
        <dbReference type="EMBL" id="CAJ54923.1"/>
    </source>
</evidence>
<dbReference type="CDD" id="cd18552">
    <property type="entry name" value="ABC_6TM_MsbA_like"/>
    <property type="match status" value="1"/>
</dbReference>
<dbReference type="STRING" id="363253.LI0869"/>
<keyword evidence="4" id="KW-0067">ATP-binding</keyword>
<keyword evidence="5 7" id="KW-1133">Transmembrane helix</keyword>
<dbReference type="EMBL" id="AM180252">
    <property type="protein sequence ID" value="CAJ54923.1"/>
    <property type="molecule type" value="Genomic_DNA"/>
</dbReference>
<comment type="subcellular location">
    <subcellularLocation>
        <location evidence="1">Cell membrane</location>
        <topology evidence="1">Multi-pass membrane protein</topology>
    </subcellularLocation>
</comment>
<feature type="transmembrane region" description="Helical" evidence="7">
    <location>
        <begin position="174"/>
        <end position="196"/>
    </location>
</feature>
<dbReference type="KEGG" id="lip:LI0869"/>
<evidence type="ECO:0000313" key="11">
    <source>
        <dbReference type="Proteomes" id="UP000002430"/>
    </source>
</evidence>
<dbReference type="HOGENOM" id="CLU_000604_84_3_7"/>
<evidence type="ECO:0000259" key="8">
    <source>
        <dbReference type="PROSITE" id="PS50893"/>
    </source>
</evidence>
<dbReference type="eggNOG" id="COG1132">
    <property type="taxonomic scope" value="Bacteria"/>
</dbReference>
<dbReference type="InterPro" id="IPR017871">
    <property type="entry name" value="ABC_transporter-like_CS"/>
</dbReference>